<dbReference type="Proteomes" id="UP001595798">
    <property type="component" value="Unassembled WGS sequence"/>
</dbReference>
<dbReference type="EMBL" id="JBHSDI010000062">
    <property type="protein sequence ID" value="MFC4260981.1"/>
    <property type="molecule type" value="Genomic_DNA"/>
</dbReference>
<name>A0ABV8QMQ3_9GAMM</name>
<reference evidence="2" key="1">
    <citation type="journal article" date="2019" name="Int. J. Syst. Evol. Microbiol.">
        <title>The Global Catalogue of Microorganisms (GCM) 10K type strain sequencing project: providing services to taxonomists for standard genome sequencing and annotation.</title>
        <authorList>
            <consortium name="The Broad Institute Genomics Platform"/>
            <consortium name="The Broad Institute Genome Sequencing Center for Infectious Disease"/>
            <person name="Wu L."/>
            <person name="Ma J."/>
        </authorList>
    </citation>
    <scope>NUCLEOTIDE SEQUENCE [LARGE SCALE GENOMIC DNA]</scope>
    <source>
        <strain evidence="2">CECT 7297</strain>
    </source>
</reference>
<organism evidence="1 2">
    <name type="scientific">Marinobacter lacisalsi</name>
    <dbReference type="NCBI Taxonomy" id="475979"/>
    <lineage>
        <taxon>Bacteria</taxon>
        <taxon>Pseudomonadati</taxon>
        <taxon>Pseudomonadota</taxon>
        <taxon>Gammaproteobacteria</taxon>
        <taxon>Pseudomonadales</taxon>
        <taxon>Marinobacteraceae</taxon>
        <taxon>Marinobacter</taxon>
    </lineage>
</organism>
<sequence length="387" mass="43069">MSSTPIYQGQTFYSPRFEIRLKGQNLGREVIRDVLQVSYREDLENLDSFEFTLRDWDPVERIAKYSNPFDSNGNLRQIGDFDIPNFEPGATVELRIGYGEEAPSRIMLGTIVSLSPSFPASGAPSLTVRAMNLLYTLQRRPSEPLAPFENRTDSEIARDIADALDIPIEIPEGQIGQEPRHDYVLVNNEYPILFLLQRARRQGYDLYVETGDDDEPRLFFGRRPTSGKVYELTWGKTLLKFTPTITVRNQVNKVVVRGWNPLASGDSRTITGEATREDLDQGGLEPELLSSLDSALAQTHEVVVDEPITSQEQADSQALGILRNLAGSLITGQGSSIGFPPLRAGRRVHINGLGRRYNGDYLITEASHTLGGSGYTTDFSARREGAS</sequence>
<evidence type="ECO:0000313" key="2">
    <source>
        <dbReference type="Proteomes" id="UP001595798"/>
    </source>
</evidence>
<protein>
    <submittedName>
        <fullName evidence="1">Phage late control D family protein</fullName>
    </submittedName>
</protein>
<keyword evidence="2" id="KW-1185">Reference proteome</keyword>
<proteinExistence type="predicted"/>
<evidence type="ECO:0000313" key="1">
    <source>
        <dbReference type="EMBL" id="MFC4260981.1"/>
    </source>
</evidence>
<comment type="caution">
    <text evidence="1">The sequence shown here is derived from an EMBL/GenBank/DDBJ whole genome shotgun (WGS) entry which is preliminary data.</text>
</comment>
<gene>
    <name evidence="1" type="ORF">ACFOZ5_18325</name>
</gene>
<dbReference type="SUPFAM" id="SSF69279">
    <property type="entry name" value="Phage tail proteins"/>
    <property type="match status" value="1"/>
</dbReference>
<accession>A0ABV8QMQ3</accession>
<dbReference type="RefSeq" id="WP_379890059.1">
    <property type="nucleotide sequence ID" value="NZ_JBHSDI010000062.1"/>
</dbReference>